<proteinExistence type="predicted"/>
<dbReference type="Proteomes" id="UP000552097">
    <property type="component" value="Unassembled WGS sequence"/>
</dbReference>
<reference evidence="2 3" key="1">
    <citation type="submission" date="2020-08" db="EMBL/GenBank/DDBJ databases">
        <title>Sequencing the genomes of 1000 actinobacteria strains.</title>
        <authorList>
            <person name="Klenk H.-P."/>
        </authorList>
    </citation>
    <scope>NUCLEOTIDE SEQUENCE [LARGE SCALE GENOMIC DNA]</scope>
    <source>
        <strain evidence="2 3">DSM 45486</strain>
    </source>
</reference>
<comment type="caution">
    <text evidence="2">The sequence shown here is derived from an EMBL/GenBank/DDBJ whole genome shotgun (WGS) entry which is preliminary data.</text>
</comment>
<evidence type="ECO:0000313" key="3">
    <source>
        <dbReference type="Proteomes" id="UP000552097"/>
    </source>
</evidence>
<name>A0A7W9HJI0_9PSEU</name>
<feature type="signal peptide" evidence="1">
    <location>
        <begin position="1"/>
        <end position="28"/>
    </location>
</feature>
<sequence length="168" mass="16583">MKRFTTLLSTTLALTVLGALVAPSSASASTADVVFSCTESGSAVVPLTYSVSFTAPTKVRRGTMIKLTVSATKPAPADVPAGGIDGDMEIVLGGTASGSITATGLANATAVPIGQPMVLGPGTASLFAGTAGVITYSPGDFVMDIWIGAVLECSLPSGGPVLASTVVY</sequence>
<evidence type="ECO:0000256" key="1">
    <source>
        <dbReference type="SAM" id="SignalP"/>
    </source>
</evidence>
<keyword evidence="1" id="KW-0732">Signal</keyword>
<evidence type="ECO:0008006" key="4">
    <source>
        <dbReference type="Google" id="ProtNLM"/>
    </source>
</evidence>
<organism evidence="2 3">
    <name type="scientific">Saccharothrix ecbatanensis</name>
    <dbReference type="NCBI Taxonomy" id="1105145"/>
    <lineage>
        <taxon>Bacteria</taxon>
        <taxon>Bacillati</taxon>
        <taxon>Actinomycetota</taxon>
        <taxon>Actinomycetes</taxon>
        <taxon>Pseudonocardiales</taxon>
        <taxon>Pseudonocardiaceae</taxon>
        <taxon>Saccharothrix</taxon>
    </lineage>
</organism>
<accession>A0A7W9HJI0</accession>
<gene>
    <name evidence="2" type="ORF">F4560_002989</name>
</gene>
<protein>
    <recommendedName>
        <fullName evidence="4">Dehydratase</fullName>
    </recommendedName>
</protein>
<feature type="chain" id="PRO_5031054712" description="Dehydratase" evidence="1">
    <location>
        <begin position="29"/>
        <end position="168"/>
    </location>
</feature>
<dbReference type="EMBL" id="JACHMO010000001">
    <property type="protein sequence ID" value="MBB5803221.1"/>
    <property type="molecule type" value="Genomic_DNA"/>
</dbReference>
<dbReference type="RefSeq" id="WP_184920456.1">
    <property type="nucleotide sequence ID" value="NZ_JACHMO010000001.1"/>
</dbReference>
<keyword evidence="3" id="KW-1185">Reference proteome</keyword>
<dbReference type="AlphaFoldDB" id="A0A7W9HJI0"/>
<evidence type="ECO:0000313" key="2">
    <source>
        <dbReference type="EMBL" id="MBB5803221.1"/>
    </source>
</evidence>